<evidence type="ECO:0000313" key="1">
    <source>
        <dbReference type="EMBL" id="KAL0564177.1"/>
    </source>
</evidence>
<dbReference type="EMBL" id="JBAHYK010002941">
    <property type="protein sequence ID" value="KAL0564177.1"/>
    <property type="molecule type" value="Genomic_DNA"/>
</dbReference>
<accession>A0ABR3EMR9</accession>
<protein>
    <submittedName>
        <fullName evidence="1">Uncharacterized protein</fullName>
    </submittedName>
</protein>
<evidence type="ECO:0000313" key="2">
    <source>
        <dbReference type="Proteomes" id="UP001465976"/>
    </source>
</evidence>
<name>A0ABR3EMR9_9AGAR</name>
<proteinExistence type="predicted"/>
<organism evidence="1 2">
    <name type="scientific">Marasmius crinis-equi</name>
    <dbReference type="NCBI Taxonomy" id="585013"/>
    <lineage>
        <taxon>Eukaryota</taxon>
        <taxon>Fungi</taxon>
        <taxon>Dikarya</taxon>
        <taxon>Basidiomycota</taxon>
        <taxon>Agaricomycotina</taxon>
        <taxon>Agaricomycetes</taxon>
        <taxon>Agaricomycetidae</taxon>
        <taxon>Agaricales</taxon>
        <taxon>Marasmiineae</taxon>
        <taxon>Marasmiaceae</taxon>
        <taxon>Marasmius</taxon>
    </lineage>
</organism>
<sequence length="215" mass="24479">MEGTEELKGEGIYTDDKEARARMPELPMFDDDDVEKVPIYLDDSCLGNQTWVEGPFTTMEEAKQSWQKLCLQAHRCHYDSAHSDGRAQAACNLKERAYTAKHGMAFIASKQGSQSTLRPLVESLDFTLWVVTFENALAFESLYVVSQFDFDKFVDEFDRCLAHLHAADISKRKRLFVVMLSQSEAAAKDVFTELIGRIRDQVNNVELARELAQKL</sequence>
<dbReference type="Proteomes" id="UP001465976">
    <property type="component" value="Unassembled WGS sequence"/>
</dbReference>
<comment type="caution">
    <text evidence="1">The sequence shown here is derived from an EMBL/GenBank/DDBJ whole genome shotgun (WGS) entry which is preliminary data.</text>
</comment>
<gene>
    <name evidence="1" type="ORF">V5O48_017879</name>
</gene>
<reference evidence="1 2" key="1">
    <citation type="submission" date="2024-02" db="EMBL/GenBank/DDBJ databases">
        <title>A draft genome for the cacao thread blight pathogen Marasmius crinis-equi.</title>
        <authorList>
            <person name="Cohen S.P."/>
            <person name="Baruah I.K."/>
            <person name="Amoako-Attah I."/>
            <person name="Bukari Y."/>
            <person name="Meinhardt L.W."/>
            <person name="Bailey B.A."/>
        </authorList>
    </citation>
    <scope>NUCLEOTIDE SEQUENCE [LARGE SCALE GENOMIC DNA]</scope>
    <source>
        <strain evidence="1 2">GH-76</strain>
    </source>
</reference>
<keyword evidence="2" id="KW-1185">Reference proteome</keyword>